<feature type="region of interest" description="Disordered" evidence="1">
    <location>
        <begin position="32"/>
        <end position="79"/>
    </location>
</feature>
<sequence>DHTGSYSGRRDASTACSRVAGICAARRWPAGHREARGVPGGALPGAPGNVHSRAQLPLPGRRDRPSGRRRWHRGVRGGADAPLGLVWHARRVDHVAQEPRDDRLCPGVPGGTGRRTPPLAHRSRRYPARGQPRAAARPLPPCPRVL</sequence>
<organism evidence="2">
    <name type="scientific">uncultured Chloroflexota bacterium</name>
    <dbReference type="NCBI Taxonomy" id="166587"/>
    <lineage>
        <taxon>Bacteria</taxon>
        <taxon>Bacillati</taxon>
        <taxon>Chloroflexota</taxon>
        <taxon>environmental samples</taxon>
    </lineage>
</organism>
<protein>
    <submittedName>
        <fullName evidence="2">Uncharacterized protein</fullName>
    </submittedName>
</protein>
<feature type="non-terminal residue" evidence="2">
    <location>
        <position position="146"/>
    </location>
</feature>
<evidence type="ECO:0000313" key="2">
    <source>
        <dbReference type="EMBL" id="CAA9272840.1"/>
    </source>
</evidence>
<proteinExistence type="predicted"/>
<feature type="region of interest" description="Disordered" evidence="1">
    <location>
        <begin position="98"/>
        <end position="146"/>
    </location>
</feature>
<name>A0A6J4JCB8_9CHLR</name>
<feature type="compositionally biased region" description="Low complexity" evidence="1">
    <location>
        <begin position="128"/>
        <end position="137"/>
    </location>
</feature>
<reference evidence="2" key="1">
    <citation type="submission" date="2020-02" db="EMBL/GenBank/DDBJ databases">
        <authorList>
            <person name="Meier V. D."/>
        </authorList>
    </citation>
    <scope>NUCLEOTIDE SEQUENCE</scope>
    <source>
        <strain evidence="2">AVDCRST_MAG77</strain>
    </source>
</reference>
<evidence type="ECO:0000256" key="1">
    <source>
        <dbReference type="SAM" id="MobiDB-lite"/>
    </source>
</evidence>
<accession>A0A6J4JCB8</accession>
<dbReference type="EMBL" id="CADCTC010000181">
    <property type="protein sequence ID" value="CAA9272840.1"/>
    <property type="molecule type" value="Genomic_DNA"/>
</dbReference>
<feature type="non-terminal residue" evidence="2">
    <location>
        <position position="1"/>
    </location>
</feature>
<dbReference type="AlphaFoldDB" id="A0A6J4JCB8"/>
<gene>
    <name evidence="2" type="ORF">AVDCRST_MAG77-3317</name>
</gene>